<dbReference type="AlphaFoldDB" id="A0A2N6QCV5"/>
<reference evidence="2 3" key="1">
    <citation type="submission" date="2018-06" db="EMBL/GenBank/DDBJ databases">
        <authorList>
            <consortium name="Pathogen Informatics"/>
            <person name="Doyle S."/>
        </authorList>
    </citation>
    <scope>NUCLEOTIDE SEQUENCE [LARGE SCALE GENOMIC DNA]</scope>
    <source>
        <strain evidence="2 3">NCTC11009</strain>
    </source>
</reference>
<dbReference type="InterPro" id="IPR008136">
    <property type="entry name" value="CinA_C"/>
</dbReference>
<proteinExistence type="predicted"/>
<dbReference type="Pfam" id="PF02464">
    <property type="entry name" value="CinA"/>
    <property type="match status" value="1"/>
</dbReference>
<evidence type="ECO:0000259" key="1">
    <source>
        <dbReference type="Pfam" id="PF02464"/>
    </source>
</evidence>
<dbReference type="KEGG" id="our:CEQ07_09585"/>
<dbReference type="GeneID" id="93427366"/>
<gene>
    <name evidence="2" type="primary">ygaD</name>
    <name evidence="2" type="ORF">NCTC11009_00520</name>
</gene>
<feature type="domain" description="CinA C-terminal" evidence="1">
    <location>
        <begin position="13"/>
        <end position="166"/>
    </location>
</feature>
<dbReference type="EMBL" id="UATH01000001">
    <property type="protein sequence ID" value="SPY07324.1"/>
    <property type="molecule type" value="Genomic_DNA"/>
</dbReference>
<accession>A0A2N6QCV5</accession>
<dbReference type="RefSeq" id="WP_018025828.1">
    <property type="nucleotide sequence ID" value="NZ_CAMQFR010000008.1"/>
</dbReference>
<dbReference type="Gene3D" id="3.90.950.20">
    <property type="entry name" value="CinA-like"/>
    <property type="match status" value="1"/>
</dbReference>
<organism evidence="2 3">
    <name type="scientific">Oligella urethralis</name>
    <dbReference type="NCBI Taxonomy" id="90245"/>
    <lineage>
        <taxon>Bacteria</taxon>
        <taxon>Pseudomonadati</taxon>
        <taxon>Pseudomonadota</taxon>
        <taxon>Betaproteobacteria</taxon>
        <taxon>Burkholderiales</taxon>
        <taxon>Alcaligenaceae</taxon>
        <taxon>Oligella</taxon>
    </lineage>
</organism>
<dbReference type="Proteomes" id="UP000250242">
    <property type="component" value="Unassembled WGS sequence"/>
</dbReference>
<evidence type="ECO:0000313" key="3">
    <source>
        <dbReference type="Proteomes" id="UP000250242"/>
    </source>
</evidence>
<dbReference type="InterPro" id="IPR036653">
    <property type="entry name" value="CinA-like_C"/>
</dbReference>
<dbReference type="NCBIfam" id="TIGR00199">
    <property type="entry name" value="PncC_domain"/>
    <property type="match status" value="1"/>
</dbReference>
<dbReference type="SUPFAM" id="SSF142433">
    <property type="entry name" value="CinA-like"/>
    <property type="match status" value="1"/>
</dbReference>
<name>A0A2N6QCV5_9BURK</name>
<evidence type="ECO:0000313" key="2">
    <source>
        <dbReference type="EMBL" id="SPY07324.1"/>
    </source>
</evidence>
<dbReference type="STRING" id="90245.GCA_001056285_02109"/>
<protein>
    <submittedName>
        <fullName evidence="2">Uncharacterized protein (Competence- and mitomycin-induced)</fullName>
    </submittedName>
</protein>
<sequence>MKDVFYEFAEQSARLGEYLQHHGVLLSTAESCTGGLLSGIITMTPGSSQWFDRGFVTYSNDAKMAMLDVAANTLEKHGAVSEEVAIQMAEGVLFNVPTSALAVSVTGVAGPGGGTEAKPVGMVCFALAKRTSEGIVTLPYTRYFEGDRTEVRLQSCYFIIDQLINVLKPSSAS</sequence>